<keyword evidence="4 7" id="KW-0812">Transmembrane</keyword>
<sequence length="505" mass="55204">MEHHVNLVHNIPFFSVFFAMFCGIITPLLKSGRAARHLHGFMVGLVGMLSVVLLVSVVKNQEAYTFMMGHFPAPWGNELRIGPLEALLAVMVSVVMFLTITAGSRQIFEEIVPEKQKFYFIMLNATYGAMLAMTYTNDMFTGYVFIEILTIASCTLILARGTKQAIVGTTHYLVFGCMGSGLFLLGVCILYGITGHLLFPQMKETIAMLMETGQYHFPLMIVVSLMFMGLGIKSGLFPFHSALPTAYGSTMTTSNGILSGLVLKAYIILAIKLVFEVFTIETLVKLRIADVLFVLGVLGMIMGSFYAVRESRLKRMLAYSSVAQIGYIFMGIGLGSEAGMLAACFHVLAHAVTKSMLFLCCGTFIEEAGGKEQLENLKGAAYRNPLAGIAFIVGAMSMIGVPLFAGFISKLYFAEAALEMTGTRLVPVLAALAISMILNAMYFLPSVIAIWSRPETKEKTVRVQNSPLFAMAMVLFIVVNLALGIGYRPIIEIMKMGIELIQVAL</sequence>
<comment type="caution">
    <text evidence="10">The sequence shown here is derived from an EMBL/GenBank/DDBJ whole genome shotgun (WGS) entry which is preliminary data.</text>
</comment>
<keyword evidence="5 8" id="KW-1133">Transmembrane helix</keyword>
<dbReference type="InterPro" id="IPR001750">
    <property type="entry name" value="ND/Mrp_TM"/>
</dbReference>
<evidence type="ECO:0000313" key="10">
    <source>
        <dbReference type="EMBL" id="GCB29679.1"/>
    </source>
</evidence>
<evidence type="ECO:0000259" key="9">
    <source>
        <dbReference type="Pfam" id="PF00361"/>
    </source>
</evidence>
<feature type="transmembrane region" description="Helical" evidence="8">
    <location>
        <begin position="328"/>
        <end position="349"/>
    </location>
</feature>
<feature type="transmembrane region" description="Helical" evidence="8">
    <location>
        <begin position="142"/>
        <end position="159"/>
    </location>
</feature>
<name>A0A401LDQ4_9FIRM</name>
<feature type="transmembrane region" description="Helical" evidence="8">
    <location>
        <begin position="171"/>
        <end position="193"/>
    </location>
</feature>
<dbReference type="GO" id="GO:0005886">
    <property type="term" value="C:plasma membrane"/>
    <property type="evidence" value="ECO:0007669"/>
    <property type="project" value="UniProtKB-SubCell"/>
</dbReference>
<dbReference type="Pfam" id="PF00361">
    <property type="entry name" value="Proton_antipo_M"/>
    <property type="match status" value="1"/>
</dbReference>
<evidence type="ECO:0000256" key="4">
    <source>
        <dbReference type="ARBA" id="ARBA00022692"/>
    </source>
</evidence>
<comment type="subcellular location">
    <subcellularLocation>
        <location evidence="1">Cell membrane</location>
        <topology evidence="1">Multi-pass membrane protein</topology>
    </subcellularLocation>
    <subcellularLocation>
        <location evidence="7">Membrane</location>
        <topology evidence="7">Multi-pass membrane protein</topology>
    </subcellularLocation>
</comment>
<dbReference type="GO" id="GO:0008137">
    <property type="term" value="F:NADH dehydrogenase (ubiquinone) activity"/>
    <property type="evidence" value="ECO:0007669"/>
    <property type="project" value="InterPro"/>
</dbReference>
<evidence type="ECO:0000256" key="2">
    <source>
        <dbReference type="ARBA" id="ARBA00005346"/>
    </source>
</evidence>
<feature type="transmembrane region" description="Helical" evidence="8">
    <location>
        <begin position="425"/>
        <end position="448"/>
    </location>
</feature>
<reference evidence="10 11" key="1">
    <citation type="submission" date="2018-10" db="EMBL/GenBank/DDBJ databases">
        <title>Draft Genome Sequence of Anaerotignum sp. KCTC 15736.</title>
        <authorList>
            <person name="Choi S.H."/>
            <person name="Kim J.S."/>
            <person name="Kang S.W."/>
            <person name="Lee J.S."/>
            <person name="Park S.H."/>
        </authorList>
    </citation>
    <scope>NUCLEOTIDE SEQUENCE [LARGE SCALE GENOMIC DNA]</scope>
    <source>
        <strain evidence="10 11">KCTC 15736</strain>
    </source>
</reference>
<protein>
    <submittedName>
        <fullName evidence="10">NADH dehydrogenase subunit N</fullName>
    </submittedName>
</protein>
<feature type="transmembrane region" description="Helical" evidence="8">
    <location>
        <begin position="468"/>
        <end position="487"/>
    </location>
</feature>
<evidence type="ECO:0000256" key="1">
    <source>
        <dbReference type="ARBA" id="ARBA00004651"/>
    </source>
</evidence>
<keyword evidence="11" id="KW-1185">Reference proteome</keyword>
<feature type="transmembrane region" description="Helical" evidence="8">
    <location>
        <begin position="41"/>
        <end position="59"/>
    </location>
</feature>
<feature type="domain" description="NADH:quinone oxidoreductase/Mrp antiporter transmembrane" evidence="9">
    <location>
        <begin position="137"/>
        <end position="426"/>
    </location>
</feature>
<dbReference type="InterPro" id="IPR050586">
    <property type="entry name" value="CPA3_Na-H_Antiporter_D"/>
</dbReference>
<gene>
    <name evidence="10" type="ORF">KGMB03357_13400</name>
</gene>
<feature type="transmembrane region" description="Helical" evidence="8">
    <location>
        <begin position="213"/>
        <end position="232"/>
    </location>
</feature>
<dbReference type="PANTHER" id="PTHR42703">
    <property type="entry name" value="NADH DEHYDROGENASE"/>
    <property type="match status" value="1"/>
</dbReference>
<dbReference type="EMBL" id="BHVZ01000002">
    <property type="protein sequence ID" value="GCB29679.1"/>
    <property type="molecule type" value="Genomic_DNA"/>
</dbReference>
<keyword evidence="6 8" id="KW-0472">Membrane</keyword>
<dbReference type="PRINTS" id="PR01437">
    <property type="entry name" value="NUOXDRDTASE4"/>
</dbReference>
<dbReference type="InterPro" id="IPR003918">
    <property type="entry name" value="NADH_UbQ_OxRdtase"/>
</dbReference>
<evidence type="ECO:0000256" key="6">
    <source>
        <dbReference type="ARBA" id="ARBA00023136"/>
    </source>
</evidence>
<accession>A0A401LDQ4</accession>
<feature type="transmembrane region" description="Helical" evidence="8">
    <location>
        <begin position="386"/>
        <end position="413"/>
    </location>
</feature>
<evidence type="ECO:0000313" key="11">
    <source>
        <dbReference type="Proteomes" id="UP000287361"/>
    </source>
</evidence>
<dbReference type="OrthoDB" id="9807568at2"/>
<evidence type="ECO:0000256" key="8">
    <source>
        <dbReference type="SAM" id="Phobius"/>
    </source>
</evidence>
<keyword evidence="3" id="KW-1003">Cell membrane</keyword>
<feature type="transmembrane region" description="Helical" evidence="8">
    <location>
        <begin position="287"/>
        <end position="308"/>
    </location>
</feature>
<dbReference type="AlphaFoldDB" id="A0A401LDQ4"/>
<dbReference type="Proteomes" id="UP000287361">
    <property type="component" value="Unassembled WGS sequence"/>
</dbReference>
<feature type="transmembrane region" description="Helical" evidence="8">
    <location>
        <begin position="12"/>
        <end position="29"/>
    </location>
</feature>
<dbReference type="GO" id="GO:0042773">
    <property type="term" value="P:ATP synthesis coupled electron transport"/>
    <property type="evidence" value="ECO:0007669"/>
    <property type="project" value="InterPro"/>
</dbReference>
<organism evidence="10 11">
    <name type="scientific">Anaerotignum faecicola</name>
    <dbReference type="NCBI Taxonomy" id="2358141"/>
    <lineage>
        <taxon>Bacteria</taxon>
        <taxon>Bacillati</taxon>
        <taxon>Bacillota</taxon>
        <taxon>Clostridia</taxon>
        <taxon>Lachnospirales</taxon>
        <taxon>Anaerotignaceae</taxon>
        <taxon>Anaerotignum</taxon>
    </lineage>
</organism>
<evidence type="ECO:0000256" key="7">
    <source>
        <dbReference type="RuleBase" id="RU000320"/>
    </source>
</evidence>
<evidence type="ECO:0000256" key="5">
    <source>
        <dbReference type="ARBA" id="ARBA00022989"/>
    </source>
</evidence>
<dbReference type="PANTHER" id="PTHR42703:SF1">
    <property type="entry name" value="NA(+)_H(+) ANTIPORTER SUBUNIT D1"/>
    <property type="match status" value="1"/>
</dbReference>
<evidence type="ECO:0000256" key="3">
    <source>
        <dbReference type="ARBA" id="ARBA00022475"/>
    </source>
</evidence>
<feature type="transmembrane region" description="Helical" evidence="8">
    <location>
        <begin position="79"/>
        <end position="98"/>
    </location>
</feature>
<comment type="similarity">
    <text evidence="2">Belongs to the CPA3 antiporters (TC 2.A.63) subunit D family.</text>
</comment>
<feature type="transmembrane region" description="Helical" evidence="8">
    <location>
        <begin position="253"/>
        <end position="275"/>
    </location>
</feature>
<proteinExistence type="inferred from homology"/>